<evidence type="ECO:0000256" key="1">
    <source>
        <dbReference type="SAM" id="MobiDB-lite"/>
    </source>
</evidence>
<comment type="caution">
    <text evidence="2">The sequence shown here is derived from an EMBL/GenBank/DDBJ whole genome shotgun (WGS) entry which is preliminary data.</text>
</comment>
<keyword evidence="3" id="KW-1185">Reference proteome</keyword>
<feature type="region of interest" description="Disordered" evidence="1">
    <location>
        <begin position="38"/>
        <end position="70"/>
    </location>
</feature>
<reference evidence="2" key="1">
    <citation type="submission" date="2021-06" db="EMBL/GenBank/DDBJ databases">
        <authorList>
            <person name="Hodson N. C."/>
            <person name="Mongue J. A."/>
            <person name="Jaron S. K."/>
        </authorList>
    </citation>
    <scope>NUCLEOTIDE SEQUENCE</scope>
</reference>
<dbReference type="EMBL" id="CAJVCH010014767">
    <property type="protein sequence ID" value="CAG7678326.1"/>
    <property type="molecule type" value="Genomic_DNA"/>
</dbReference>
<protein>
    <submittedName>
        <fullName evidence="2">Uncharacterized protein</fullName>
    </submittedName>
</protein>
<accession>A0A8J2J8I8</accession>
<dbReference type="AlphaFoldDB" id="A0A8J2J8I8"/>
<gene>
    <name evidence="2" type="ORF">AFUS01_LOCUS2570</name>
</gene>
<dbReference type="Proteomes" id="UP000708208">
    <property type="component" value="Unassembled WGS sequence"/>
</dbReference>
<evidence type="ECO:0000313" key="2">
    <source>
        <dbReference type="EMBL" id="CAG7678326.1"/>
    </source>
</evidence>
<organism evidence="2 3">
    <name type="scientific">Allacma fusca</name>
    <dbReference type="NCBI Taxonomy" id="39272"/>
    <lineage>
        <taxon>Eukaryota</taxon>
        <taxon>Metazoa</taxon>
        <taxon>Ecdysozoa</taxon>
        <taxon>Arthropoda</taxon>
        <taxon>Hexapoda</taxon>
        <taxon>Collembola</taxon>
        <taxon>Symphypleona</taxon>
        <taxon>Sminthuridae</taxon>
        <taxon>Allacma</taxon>
    </lineage>
</organism>
<evidence type="ECO:0000313" key="3">
    <source>
        <dbReference type="Proteomes" id="UP000708208"/>
    </source>
</evidence>
<name>A0A8J2J8I8_9HEXA</name>
<sequence length="127" mass="14385">MDTAGRNFPVEIQKSIDYESESYHQPPLGTFVIFPQENLKSPEDEDGAPTKELVGKKLEKEGKKVEKKSEKNPINYLPSIDVSSSIPLSPFFGSHLLQFFPSLYDMGESKKLPFQQPPFFPIKEGHN</sequence>
<feature type="compositionally biased region" description="Basic and acidic residues" evidence="1">
    <location>
        <begin position="53"/>
        <end position="70"/>
    </location>
</feature>
<proteinExistence type="predicted"/>